<dbReference type="PANTHER" id="PTHR11614">
    <property type="entry name" value="PHOSPHOLIPASE-RELATED"/>
    <property type="match status" value="1"/>
</dbReference>
<dbReference type="Pfam" id="PF12146">
    <property type="entry name" value="Hydrolase_4"/>
    <property type="match status" value="1"/>
</dbReference>
<name>A0AAE3KT70_9BACT</name>
<dbReference type="InterPro" id="IPR000073">
    <property type="entry name" value="AB_hydrolase_1"/>
</dbReference>
<reference evidence="2 3" key="1">
    <citation type="submission" date="2018-11" db="EMBL/GenBank/DDBJ databases">
        <title>Novel bacteria species description.</title>
        <authorList>
            <person name="Han J.-H."/>
        </authorList>
    </citation>
    <scope>NUCLEOTIDE SEQUENCE [LARGE SCALE GENOMIC DNA]</scope>
    <source>
        <strain evidence="2 3">KCTC23259</strain>
    </source>
</reference>
<dbReference type="Proteomes" id="UP001204144">
    <property type="component" value="Unassembled WGS sequence"/>
</dbReference>
<dbReference type="AlphaFoldDB" id="A0AAE3KT70"/>
<accession>A0AAE3KT70</accession>
<keyword evidence="3" id="KW-1185">Reference proteome</keyword>
<evidence type="ECO:0000259" key="1">
    <source>
        <dbReference type="Pfam" id="PF12146"/>
    </source>
</evidence>
<dbReference type="PRINTS" id="PR00111">
    <property type="entry name" value="ABHYDROLASE"/>
</dbReference>
<dbReference type="RefSeq" id="WP_255037185.1">
    <property type="nucleotide sequence ID" value="NZ_RJUF01000027.1"/>
</dbReference>
<dbReference type="SUPFAM" id="SSF53474">
    <property type="entry name" value="alpha/beta-Hydrolases"/>
    <property type="match status" value="1"/>
</dbReference>
<dbReference type="InterPro" id="IPR051044">
    <property type="entry name" value="MAG_DAG_Lipase"/>
</dbReference>
<dbReference type="InterPro" id="IPR029058">
    <property type="entry name" value="AB_hydrolase_fold"/>
</dbReference>
<sequence length="280" mass="31737">MDKHLTFFQEAFDGRKMFFNQWLSEGGPVANIALVHGLGEHSGRYEEFARFFTSKNINVLAVDLFGHGQTEGKKGHTPKMEDYLWQIDYLIKTTKSFAPEVPTFLYGHSMGGCLVLNYLYKNKPNLAGVIASAPAIKPGFPIPKLKLLLGKFGRKFMPAFTQPNGLELNNLSHDKAIIDAYIADPLVHNLVSGVVGIGIIEWGEWLLQNKKSSPVQLLVMHGEEDILTNFGASKTFCEKNNIPFKSWPKLYHEIHNEFEKEQILQYVLDWIKKIKVLESN</sequence>
<dbReference type="InterPro" id="IPR022742">
    <property type="entry name" value="Hydrolase_4"/>
</dbReference>
<proteinExistence type="predicted"/>
<organism evidence="2 3">
    <name type="scientific">Lacihabitans soyangensis</name>
    <dbReference type="NCBI Taxonomy" id="869394"/>
    <lineage>
        <taxon>Bacteria</taxon>
        <taxon>Pseudomonadati</taxon>
        <taxon>Bacteroidota</taxon>
        <taxon>Cytophagia</taxon>
        <taxon>Cytophagales</taxon>
        <taxon>Leadbetterellaceae</taxon>
        <taxon>Lacihabitans</taxon>
    </lineage>
</organism>
<gene>
    <name evidence="2" type="ORF">EGI31_10575</name>
</gene>
<comment type="caution">
    <text evidence="2">The sequence shown here is derived from an EMBL/GenBank/DDBJ whole genome shotgun (WGS) entry which is preliminary data.</text>
</comment>
<protein>
    <submittedName>
        <fullName evidence="2">Lysophospholipase</fullName>
    </submittedName>
</protein>
<dbReference type="Gene3D" id="3.40.50.1820">
    <property type="entry name" value="alpha/beta hydrolase"/>
    <property type="match status" value="1"/>
</dbReference>
<evidence type="ECO:0000313" key="3">
    <source>
        <dbReference type="Proteomes" id="UP001204144"/>
    </source>
</evidence>
<evidence type="ECO:0000313" key="2">
    <source>
        <dbReference type="EMBL" id="MCP9763404.1"/>
    </source>
</evidence>
<dbReference type="EMBL" id="RJUF01000027">
    <property type="protein sequence ID" value="MCP9763404.1"/>
    <property type="molecule type" value="Genomic_DNA"/>
</dbReference>
<feature type="domain" description="Serine aminopeptidase S33" evidence="1">
    <location>
        <begin position="28"/>
        <end position="257"/>
    </location>
</feature>